<name>T1G3H0_HELRO</name>
<dbReference type="InterPro" id="IPR003523">
    <property type="entry name" value="Transcription_factor_COE"/>
</dbReference>
<keyword evidence="1" id="KW-0539">Nucleus</keyword>
<keyword evidence="1" id="KW-0804">Transcription</keyword>
<feature type="domain" description="Transcription factor COE helix-loop-helix" evidence="3">
    <location>
        <begin position="1"/>
        <end position="29"/>
    </location>
</feature>
<accession>T1G3H0</accession>
<keyword evidence="1" id="KW-0238">DNA-binding</keyword>
<evidence type="ECO:0000259" key="3">
    <source>
        <dbReference type="Pfam" id="PF16423"/>
    </source>
</evidence>
<keyword evidence="1" id="KW-0805">Transcription regulation</keyword>
<dbReference type="RefSeq" id="XP_009017159.1">
    <property type="nucleotide sequence ID" value="XM_009018911.1"/>
</dbReference>
<dbReference type="STRING" id="6412.T1G3H0"/>
<keyword evidence="2" id="KW-1133">Transmembrane helix</keyword>
<dbReference type="CTD" id="20215618"/>
<dbReference type="GO" id="GO:0006355">
    <property type="term" value="P:regulation of DNA-templated transcription"/>
    <property type="evidence" value="ECO:0007669"/>
    <property type="project" value="InterPro"/>
</dbReference>
<evidence type="ECO:0000313" key="5">
    <source>
        <dbReference type="EnsemblMetazoa" id="HelroP78894"/>
    </source>
</evidence>
<dbReference type="AlphaFoldDB" id="T1G3H0"/>
<reference evidence="6" key="1">
    <citation type="submission" date="2012-12" db="EMBL/GenBank/DDBJ databases">
        <authorList>
            <person name="Hellsten U."/>
            <person name="Grimwood J."/>
            <person name="Chapman J.A."/>
            <person name="Shapiro H."/>
            <person name="Aerts A."/>
            <person name="Otillar R.P."/>
            <person name="Terry A.Y."/>
            <person name="Boore J.L."/>
            <person name="Simakov O."/>
            <person name="Marletaz F."/>
            <person name="Cho S.-J."/>
            <person name="Edsinger-Gonzales E."/>
            <person name="Havlak P."/>
            <person name="Kuo D.-H."/>
            <person name="Larsson T."/>
            <person name="Lv J."/>
            <person name="Arendt D."/>
            <person name="Savage R."/>
            <person name="Osoegawa K."/>
            <person name="de Jong P."/>
            <person name="Lindberg D.R."/>
            <person name="Seaver E.C."/>
            <person name="Weisblat D.A."/>
            <person name="Putnam N.H."/>
            <person name="Grigoriev I.V."/>
            <person name="Rokhsar D.S."/>
        </authorList>
    </citation>
    <scope>NUCLEOTIDE SEQUENCE</scope>
</reference>
<evidence type="ECO:0000313" key="6">
    <source>
        <dbReference type="Proteomes" id="UP000015101"/>
    </source>
</evidence>
<dbReference type="EnsemblMetazoa" id="HelroT78894">
    <property type="protein sequence ID" value="HelroP78894"/>
    <property type="gene ID" value="HelroG78894"/>
</dbReference>
<dbReference type="Gene3D" id="1.10.287.4280">
    <property type="match status" value="1"/>
</dbReference>
<dbReference type="HOGENOM" id="CLU_2564943_0_0_1"/>
<dbReference type="InterPro" id="IPR032201">
    <property type="entry name" value="COE_HLH"/>
</dbReference>
<keyword evidence="2" id="KW-0472">Membrane</keyword>
<keyword evidence="6" id="KW-1185">Reference proteome</keyword>
<comment type="similarity">
    <text evidence="1">Belongs to the COE family.</text>
</comment>
<evidence type="ECO:0000256" key="2">
    <source>
        <dbReference type="SAM" id="Phobius"/>
    </source>
</evidence>
<dbReference type="GO" id="GO:0008270">
    <property type="term" value="F:zinc ion binding"/>
    <property type="evidence" value="ECO:0007669"/>
    <property type="project" value="UniProtKB-KW"/>
</dbReference>
<dbReference type="eggNOG" id="KOG3836">
    <property type="taxonomic scope" value="Eukaryota"/>
</dbReference>
<dbReference type="GO" id="GO:0005634">
    <property type="term" value="C:nucleus"/>
    <property type="evidence" value="ECO:0007669"/>
    <property type="project" value="UniProtKB-SubCell"/>
</dbReference>
<dbReference type="Proteomes" id="UP000015101">
    <property type="component" value="Unassembled WGS sequence"/>
</dbReference>
<keyword evidence="1" id="KW-0479">Metal-binding</keyword>
<sequence>LSEPTIDYGFQRLMKLVPRHPGDPERLPKVCHCVYVLACVCVVCVLCVCVYVCVLCVCVCVRTYVSEKKCLLMNIRIHYCIV</sequence>
<protein>
    <recommendedName>
        <fullName evidence="3">Transcription factor COE helix-loop-helix domain-containing protein</fullName>
    </recommendedName>
</protein>
<evidence type="ECO:0000256" key="1">
    <source>
        <dbReference type="RuleBase" id="RU004489"/>
    </source>
</evidence>
<dbReference type="Pfam" id="PF16423">
    <property type="entry name" value="COE1_HLH"/>
    <property type="match status" value="1"/>
</dbReference>
<keyword evidence="1" id="KW-0217">Developmental protein</keyword>
<feature type="transmembrane region" description="Helical" evidence="2">
    <location>
        <begin position="34"/>
        <end position="65"/>
    </location>
</feature>
<keyword evidence="1" id="KW-0862">Zinc</keyword>
<dbReference type="EMBL" id="KB096457">
    <property type="protein sequence ID" value="ESO04580.1"/>
    <property type="molecule type" value="Genomic_DNA"/>
</dbReference>
<dbReference type="KEGG" id="hro:HELRODRAFT_78894"/>
<reference evidence="4 6" key="2">
    <citation type="journal article" date="2013" name="Nature">
        <title>Insights into bilaterian evolution from three spiralian genomes.</title>
        <authorList>
            <person name="Simakov O."/>
            <person name="Marletaz F."/>
            <person name="Cho S.J."/>
            <person name="Edsinger-Gonzales E."/>
            <person name="Havlak P."/>
            <person name="Hellsten U."/>
            <person name="Kuo D.H."/>
            <person name="Larsson T."/>
            <person name="Lv J."/>
            <person name="Arendt D."/>
            <person name="Savage R."/>
            <person name="Osoegawa K."/>
            <person name="de Jong P."/>
            <person name="Grimwood J."/>
            <person name="Chapman J.A."/>
            <person name="Shapiro H."/>
            <person name="Aerts A."/>
            <person name="Otillar R.P."/>
            <person name="Terry A.Y."/>
            <person name="Boore J.L."/>
            <person name="Grigoriev I.V."/>
            <person name="Lindberg D.R."/>
            <person name="Seaver E.C."/>
            <person name="Weisblat D.A."/>
            <person name="Putnam N.H."/>
            <person name="Rokhsar D.S."/>
        </authorList>
    </citation>
    <scope>NUCLEOTIDE SEQUENCE</scope>
</reference>
<keyword evidence="2" id="KW-0812">Transmembrane</keyword>
<dbReference type="EMBL" id="AMQM01004123">
    <property type="status" value="NOT_ANNOTATED_CDS"/>
    <property type="molecule type" value="Genomic_DNA"/>
</dbReference>
<dbReference type="InParanoid" id="T1G3H0"/>
<organism evidence="5 6">
    <name type="scientific">Helobdella robusta</name>
    <name type="common">Californian leech</name>
    <dbReference type="NCBI Taxonomy" id="6412"/>
    <lineage>
        <taxon>Eukaryota</taxon>
        <taxon>Metazoa</taxon>
        <taxon>Spiralia</taxon>
        <taxon>Lophotrochozoa</taxon>
        <taxon>Annelida</taxon>
        <taxon>Clitellata</taxon>
        <taxon>Hirudinea</taxon>
        <taxon>Rhynchobdellida</taxon>
        <taxon>Glossiphoniidae</taxon>
        <taxon>Helobdella</taxon>
    </lineage>
</organism>
<comment type="subcellular location">
    <subcellularLocation>
        <location evidence="1">Nucleus</location>
    </subcellularLocation>
</comment>
<proteinExistence type="inferred from homology"/>
<dbReference type="GO" id="GO:0003677">
    <property type="term" value="F:DNA binding"/>
    <property type="evidence" value="ECO:0007669"/>
    <property type="project" value="UniProtKB-KW"/>
</dbReference>
<evidence type="ECO:0000313" key="4">
    <source>
        <dbReference type="EMBL" id="ESO04580.1"/>
    </source>
</evidence>
<keyword evidence="1" id="KW-0863">Zinc-finger</keyword>
<dbReference type="GeneID" id="20215618"/>
<dbReference type="PANTHER" id="PTHR10747">
    <property type="entry name" value="TRANSCRIPTION FACTOR COE FAMILY MEMBER"/>
    <property type="match status" value="1"/>
</dbReference>
<gene>
    <name evidence="5" type="primary">20215618</name>
    <name evidence="4" type="ORF">HELRODRAFT_78894</name>
</gene>
<reference evidence="5" key="3">
    <citation type="submission" date="2015-06" db="UniProtKB">
        <authorList>
            <consortium name="EnsemblMetazoa"/>
        </authorList>
    </citation>
    <scope>IDENTIFICATION</scope>
</reference>